<feature type="domain" description="HMW1" evidence="6">
    <location>
        <begin position="200"/>
        <end position="281"/>
    </location>
</feature>
<dbReference type="PANTHER" id="PTHR44835:SF1">
    <property type="entry name" value="PROTEIN O-GLCNAC TRANSFERASE"/>
    <property type="match status" value="1"/>
</dbReference>
<proteinExistence type="predicted"/>
<feature type="domain" description="HMW1C N-terminal" evidence="5">
    <location>
        <begin position="50"/>
        <end position="189"/>
    </location>
</feature>
<dbReference type="Gene3D" id="3.40.50.2000">
    <property type="entry name" value="Glycogen Phosphorylase B"/>
    <property type="match status" value="1"/>
</dbReference>
<evidence type="ECO:0000256" key="3">
    <source>
        <dbReference type="ARBA" id="ARBA00022679"/>
    </source>
</evidence>
<keyword evidence="2" id="KW-0328">Glycosyltransferase</keyword>
<dbReference type="SUPFAM" id="SSF53756">
    <property type="entry name" value="UDP-Glycosyltransferase/glycogen phosphorylase"/>
    <property type="match status" value="1"/>
</dbReference>
<feature type="region of interest" description="Disordered" evidence="4">
    <location>
        <begin position="1"/>
        <end position="25"/>
    </location>
</feature>
<dbReference type="KEGG" id="pter:C2L65_11445"/>
<protein>
    <submittedName>
        <fullName evidence="7">Adhesin</fullName>
    </submittedName>
</protein>
<dbReference type="InterPro" id="IPR051939">
    <property type="entry name" value="Glycosyltr_41/O-GlcNAc_trsf"/>
</dbReference>
<evidence type="ECO:0000256" key="2">
    <source>
        <dbReference type="ARBA" id="ARBA00022676"/>
    </source>
</evidence>
<dbReference type="AlphaFoldDB" id="A0A2I8EKL7"/>
<dbReference type="GO" id="GO:0016757">
    <property type="term" value="F:glycosyltransferase activity"/>
    <property type="evidence" value="ECO:0007669"/>
    <property type="project" value="UniProtKB-KW"/>
</dbReference>
<keyword evidence="3" id="KW-0808">Transferase</keyword>
<gene>
    <name evidence="7" type="ORF">C2L65_11445</name>
</gene>
<dbReference type="EMBL" id="CP026111">
    <property type="protein sequence ID" value="AUT60147.1"/>
    <property type="molecule type" value="Genomic_DNA"/>
</dbReference>
<organism evidence="7 8">
    <name type="scientific">Paraburkholderia terrae</name>
    <dbReference type="NCBI Taxonomy" id="311230"/>
    <lineage>
        <taxon>Bacteria</taxon>
        <taxon>Pseudomonadati</taxon>
        <taxon>Pseudomonadota</taxon>
        <taxon>Betaproteobacteria</taxon>
        <taxon>Burkholderiales</taxon>
        <taxon>Burkholderiaceae</taxon>
        <taxon>Paraburkholderia</taxon>
    </lineage>
</organism>
<dbReference type="Pfam" id="PF18254">
    <property type="entry name" value="HMw1_D2"/>
    <property type="match status" value="1"/>
</dbReference>
<dbReference type="PANTHER" id="PTHR44835">
    <property type="entry name" value="UDP-N-ACETYLGLUCOSAMINE--PEPTIDE N-ACETYLGLUCOSAMINYLTRANSFERASE SPINDLY-RELATED"/>
    <property type="match status" value="1"/>
</dbReference>
<reference evidence="7 8" key="1">
    <citation type="submission" date="2018-01" db="EMBL/GenBank/DDBJ databases">
        <title>Species boundaries and ecological features among Paraburkholderia terrae DSMZ17804T, P. hospita DSMZ17164T and P. caribensis DSMZ13236T.</title>
        <authorList>
            <person name="Pratama A.A."/>
        </authorList>
    </citation>
    <scope>NUCLEOTIDE SEQUENCE [LARGE SCALE GENOMIC DNA]</scope>
    <source>
        <strain evidence="7 8">DSM 17804</strain>
    </source>
</reference>
<evidence type="ECO:0000259" key="5">
    <source>
        <dbReference type="Pfam" id="PF18071"/>
    </source>
</evidence>
<evidence type="ECO:0000313" key="7">
    <source>
        <dbReference type="EMBL" id="AUT60147.1"/>
    </source>
</evidence>
<dbReference type="InterPro" id="IPR040542">
    <property type="entry name" value="HMW1_D2"/>
</dbReference>
<evidence type="ECO:0000256" key="4">
    <source>
        <dbReference type="SAM" id="MobiDB-lite"/>
    </source>
</evidence>
<evidence type="ECO:0000256" key="1">
    <source>
        <dbReference type="ARBA" id="ARBA00004922"/>
    </source>
</evidence>
<comment type="pathway">
    <text evidence="1">Protein modification; protein glycosylation.</text>
</comment>
<dbReference type="Gene3D" id="3.40.50.11380">
    <property type="match status" value="1"/>
</dbReference>
<dbReference type="Proteomes" id="UP000243502">
    <property type="component" value="Chromosome 1"/>
</dbReference>
<accession>A0A2I8EKL7</accession>
<dbReference type="InterPro" id="IPR041109">
    <property type="entry name" value="HMW1C_N"/>
</dbReference>
<sequence>MRRAPPASYADGTRLTVDASATPPRLPPSIEHDALAQSEPLPQSIDMSTEFSLDRFESLVAARDHDAANEELIVLFNTLASNRSRLPGVELALADPTQPASEEGARTLQRITNAITALLSDPQFQLNEKQFNQLFSARHFLNMLFVASAYGNTDHILRALLADAGEAPTADVAKALIRKQIVLYTVESEYDIDLADMAKSDPVLATSLGMSVVSSAVVISPAAHAKRERLIEWLPSALETIEDLDDLAGPAVCGAYMHCSYSDLPNRHAIKRGISRLVRKKLGTLGLLEHEAEVGRVATPEAAAARGERKPLMVVVLEWFNGGHSIYRTHSRTMLAARERFEVVAFGEAQHVDEAGRAVFDRFIPFEHPEYVGEIVRQVRDFALENQAAVLYMPSVGMFPHTVFMTNVRVAPLQIAALGHPATMHAECIDYVSVEEDFVGDPACFSEKLMQLPKDGQPYVPSKLLTDVTPSLPKRGEFINIAVTASAMKLNPRFLDACRRIIETAGIPVGFHFMTSWAEGLDIAYVRRLVEAALPLENVVVYGGMSYPAYLRVINLMDMFVSPFPFGNTNGIVDAFTLGLPGVNLCGREVFEHIDSGLFGRTGMPDWLTTHSVDEYVRAAVRLATQHEEREALRRKMIETKAVERIFEGRPEAFGRNVLALVNAQAQGHVKLQTQA</sequence>
<name>A0A2I8EKL7_9BURK</name>
<dbReference type="Pfam" id="PF18071">
    <property type="entry name" value="HMW1C_N"/>
    <property type="match status" value="1"/>
</dbReference>
<dbReference type="OrthoDB" id="8608962at2"/>
<evidence type="ECO:0000313" key="8">
    <source>
        <dbReference type="Proteomes" id="UP000243502"/>
    </source>
</evidence>
<evidence type="ECO:0000259" key="6">
    <source>
        <dbReference type="Pfam" id="PF18254"/>
    </source>
</evidence>